<evidence type="ECO:0000256" key="3">
    <source>
        <dbReference type="SAM" id="Phobius"/>
    </source>
</evidence>
<feature type="binding site" evidence="2">
    <location>
        <position position="442"/>
    </location>
    <ligand>
        <name>Mn(2+)</name>
        <dbReference type="ChEBI" id="CHEBI:29035"/>
        <label>2</label>
    </ligand>
</feature>
<keyword evidence="3" id="KW-0812">Transmembrane</keyword>
<feature type="transmembrane region" description="Helical" evidence="3">
    <location>
        <begin position="34"/>
        <end position="52"/>
    </location>
</feature>
<keyword evidence="2" id="KW-0479">Metal-binding</keyword>
<evidence type="ECO:0000259" key="4">
    <source>
        <dbReference type="Pfam" id="PF01368"/>
    </source>
</evidence>
<evidence type="ECO:0000313" key="7">
    <source>
        <dbReference type="Proteomes" id="UP000659630"/>
    </source>
</evidence>
<feature type="binding site" evidence="2">
    <location>
        <position position="498"/>
    </location>
    <ligand>
        <name>Mn(2+)</name>
        <dbReference type="ChEBI" id="CHEBI:29035"/>
        <label>2</label>
    </ligand>
</feature>
<dbReference type="InterPro" id="IPR038763">
    <property type="entry name" value="DHH_sf"/>
</dbReference>
<reference evidence="6" key="1">
    <citation type="submission" date="2020-08" db="EMBL/GenBank/DDBJ databases">
        <title>Genome public.</title>
        <authorList>
            <person name="Liu C."/>
            <person name="Sun Q."/>
        </authorList>
    </citation>
    <scope>NUCLEOTIDE SEQUENCE</scope>
    <source>
        <strain evidence="6">BX8</strain>
    </source>
</reference>
<dbReference type="Gene3D" id="3.10.310.30">
    <property type="match status" value="1"/>
</dbReference>
<dbReference type="InterPro" id="IPR001667">
    <property type="entry name" value="DDH_dom"/>
</dbReference>
<dbReference type="InterPro" id="IPR003156">
    <property type="entry name" value="DHHA1_dom"/>
</dbReference>
<comment type="subcellular location">
    <subcellularLocation>
        <location evidence="1">Cell membrane</location>
    </subcellularLocation>
</comment>
<feature type="binding site" evidence="2">
    <location>
        <position position="346"/>
    </location>
    <ligand>
        <name>Mn(2+)</name>
        <dbReference type="ChEBI" id="CHEBI:29035"/>
        <label>1</label>
    </ligand>
</feature>
<comment type="similarity">
    <text evidence="1">Belongs to the GdpP/PdeA phosphodiesterase family.</text>
</comment>
<dbReference type="GO" id="GO:0005886">
    <property type="term" value="C:plasma membrane"/>
    <property type="evidence" value="ECO:0007669"/>
    <property type="project" value="UniProtKB-SubCell"/>
</dbReference>
<dbReference type="SUPFAM" id="SSF64182">
    <property type="entry name" value="DHH phosphoesterases"/>
    <property type="match status" value="1"/>
</dbReference>
<accession>A0A923KWK1</accession>
<dbReference type="Gene3D" id="3.90.1640.10">
    <property type="entry name" value="inorganic pyrophosphatase (n-terminal core)"/>
    <property type="match status" value="1"/>
</dbReference>
<evidence type="ECO:0000313" key="6">
    <source>
        <dbReference type="EMBL" id="MBC5581991.1"/>
    </source>
</evidence>
<feature type="binding site" evidence="2">
    <location>
        <position position="418"/>
    </location>
    <ligand>
        <name>Mn(2+)</name>
        <dbReference type="ChEBI" id="CHEBI:29035"/>
        <label>2</label>
    </ligand>
</feature>
<keyword evidence="1" id="KW-0378">Hydrolase</keyword>
<comment type="function">
    <text evidence="1">Has phosphodiesterase (PDE) activity against cyclic-di-AMP (c-di-AMP).</text>
</comment>
<organism evidence="6 7">
    <name type="scientific">Anaerofilum hominis</name>
    <dbReference type="NCBI Taxonomy" id="2763016"/>
    <lineage>
        <taxon>Bacteria</taxon>
        <taxon>Bacillati</taxon>
        <taxon>Bacillota</taxon>
        <taxon>Clostridia</taxon>
        <taxon>Eubacteriales</taxon>
        <taxon>Oscillospiraceae</taxon>
        <taxon>Anaerofilum</taxon>
    </lineage>
</organism>
<protein>
    <recommendedName>
        <fullName evidence="1">Cyclic-di-AMP phosphodiesterase</fullName>
        <ecNumber evidence="1">3.1.4.-</ecNumber>
    </recommendedName>
</protein>
<keyword evidence="7" id="KW-1185">Reference proteome</keyword>
<evidence type="ECO:0000256" key="1">
    <source>
        <dbReference type="PIRNR" id="PIRNR026583"/>
    </source>
</evidence>
<evidence type="ECO:0000259" key="5">
    <source>
        <dbReference type="Pfam" id="PF02272"/>
    </source>
</evidence>
<feature type="binding site" evidence="2">
    <location>
        <position position="352"/>
    </location>
    <ligand>
        <name>Mn(2+)</name>
        <dbReference type="ChEBI" id="CHEBI:29035"/>
        <label>2</label>
    </ligand>
</feature>
<feature type="transmembrane region" description="Helical" evidence="3">
    <location>
        <begin position="7"/>
        <end position="28"/>
    </location>
</feature>
<proteinExistence type="inferred from homology"/>
<feature type="domain" description="DHHA1" evidence="5">
    <location>
        <begin position="569"/>
        <end position="633"/>
    </location>
</feature>
<comment type="cofactor">
    <cofactor evidence="2">
        <name>Mn(2+)</name>
        <dbReference type="ChEBI" id="CHEBI:29035"/>
    </cofactor>
    <text evidence="2">For phosphodiesterase activity, probably binds 2 Mn(2+) per subunit.</text>
</comment>
<feature type="binding site" evidence="2">
    <location>
        <position position="350"/>
    </location>
    <ligand>
        <name>Mn(2+)</name>
        <dbReference type="ChEBI" id="CHEBI:29035"/>
        <label>1</label>
    </ligand>
</feature>
<feature type="domain" description="DDH" evidence="4">
    <location>
        <begin position="341"/>
        <end position="495"/>
    </location>
</feature>
<dbReference type="Pfam" id="PF02272">
    <property type="entry name" value="DHHA1"/>
    <property type="match status" value="1"/>
</dbReference>
<dbReference type="RefSeq" id="WP_186888363.1">
    <property type="nucleotide sequence ID" value="NZ_JACONZ010000004.1"/>
</dbReference>
<dbReference type="Pfam" id="PF01368">
    <property type="entry name" value="DHH"/>
    <property type="match status" value="1"/>
</dbReference>
<dbReference type="PIRSF" id="PIRSF026583">
    <property type="entry name" value="YybT"/>
    <property type="match status" value="1"/>
</dbReference>
<evidence type="ECO:0000256" key="2">
    <source>
        <dbReference type="PIRSR" id="PIRSR026583-50"/>
    </source>
</evidence>
<name>A0A923KWK1_9FIRM</name>
<keyword evidence="1 3" id="KW-0472">Membrane</keyword>
<dbReference type="Pfam" id="PF24898">
    <property type="entry name" value="GGDEF_GdpP"/>
    <property type="match status" value="1"/>
</dbReference>
<dbReference type="InterPro" id="IPR051319">
    <property type="entry name" value="Oligoribo/pAp-PDE_c-di-AMP_PDE"/>
</dbReference>
<gene>
    <name evidence="6" type="ORF">H8S23_10790</name>
</gene>
<dbReference type="FunFam" id="3.90.1640.10:FF:000002">
    <property type="entry name" value="Cyclic-di-AMP phosphodiesterase"/>
    <property type="match status" value="1"/>
</dbReference>
<dbReference type="EC" id="3.1.4.-" evidence="1"/>
<dbReference type="EMBL" id="JACONZ010000004">
    <property type="protein sequence ID" value="MBC5581991.1"/>
    <property type="molecule type" value="Genomic_DNA"/>
</dbReference>
<keyword evidence="3" id="KW-1133">Transmembrane helix</keyword>
<comment type="catalytic activity">
    <reaction evidence="1">
        <text>3',3'-c-di-AMP + H2O = 5'-O-phosphonoadenylyl-(3'-&gt;5')-adenosine + H(+)</text>
        <dbReference type="Rhea" id="RHEA:54420"/>
        <dbReference type="ChEBI" id="CHEBI:15377"/>
        <dbReference type="ChEBI" id="CHEBI:15378"/>
        <dbReference type="ChEBI" id="CHEBI:71500"/>
        <dbReference type="ChEBI" id="CHEBI:138171"/>
    </reaction>
</comment>
<keyword evidence="1" id="KW-1003">Cell membrane</keyword>
<dbReference type="PANTHER" id="PTHR47618:SF2">
    <property type="entry name" value="CYCLIC-DI-AMP PHOSPHODIESTERASE GDPP"/>
    <property type="match status" value="1"/>
</dbReference>
<keyword evidence="2" id="KW-0464">Manganese</keyword>
<dbReference type="Proteomes" id="UP000659630">
    <property type="component" value="Unassembled WGS sequence"/>
</dbReference>
<dbReference type="AlphaFoldDB" id="A0A923KWK1"/>
<feature type="binding site" evidence="2">
    <location>
        <position position="418"/>
    </location>
    <ligand>
        <name>Mn(2+)</name>
        <dbReference type="ChEBI" id="CHEBI:29035"/>
        <label>1</label>
    </ligand>
</feature>
<dbReference type="PANTHER" id="PTHR47618">
    <property type="entry name" value="BIFUNCTIONAL OLIGORIBONUCLEASE AND PAP PHOSPHATASE NRNA"/>
    <property type="match status" value="1"/>
</dbReference>
<dbReference type="InterPro" id="IPR014528">
    <property type="entry name" value="GdpP/PdeA"/>
</dbReference>
<comment type="caution">
    <text evidence="6">The sequence shown here is derived from an EMBL/GenBank/DDBJ whole genome shotgun (WGS) entry which is preliminary data.</text>
</comment>
<dbReference type="GO" id="GO:0003676">
    <property type="term" value="F:nucleic acid binding"/>
    <property type="evidence" value="ECO:0007669"/>
    <property type="project" value="UniProtKB-UniRule"/>
</dbReference>
<dbReference type="GO" id="GO:0046872">
    <property type="term" value="F:metal ion binding"/>
    <property type="evidence" value="ECO:0007669"/>
    <property type="project" value="UniProtKB-KW"/>
</dbReference>
<dbReference type="GO" id="GO:0016787">
    <property type="term" value="F:hydrolase activity"/>
    <property type="evidence" value="ECO:0007669"/>
    <property type="project" value="UniProtKB-UniRule"/>
</dbReference>
<sequence length="655" mass="71087">MKKRLITVDIIVAVLALICVGLTVALGLVSPTLFLISVAVLSVFTIVILLNIQRMRRLIARLLHGAGYEDSSTQHSLANLAVPVLILSGKNIVWYNDAFAAGVLTDREYYLQSVYKAIPGFDPEKIARPEGQPLEVEGRLFTAFGSGVARGDGLFVAYFINDTVLKTEAMEYRATRPAVLHIMVDTYDEVLKDLKDSEKAALTGEIDRVFENFIDGTTGFLLRLSSSRYLAVMEERHMAEVVAGKFAVLDRMREIGNENGVVTLSIGVGRGGATFAECEKMARAALDMALGRGGDQAAVRSADGGFEFYGGVSRSVEKRTKVKSRIIANALGDIIRQSDSVVIMGHRMSDLDAIGAAIGVLRICKIFDKPAAVAVDEKHTLAGSLIDRFRRSGLGEDFITPAEALEGLTRRTLVIIVDTHVPHLLESGEIYRAANNVVVIDHHRKMVGHIDNAVIFYHEPYASSTCELVAELLQYVGEREDRPTALESEAMLAGIMLDTRDFVINAGVRTFEAAAYLRRMGAQTQNVKRLFAGSLESYTSKARLVSEAVLYKGCAIVASDDVPADSGVIVPQAANDLLSIEGVQASFVAVDMGGFISVSARSLGEVNVQVIMEKLGGGGHLTMAGAQMKDVSLDKTKVYIMAAIDEYRKNQAEEE</sequence>